<reference evidence="2 3" key="1">
    <citation type="submission" date="2022-07" db="EMBL/GenBank/DDBJ databases">
        <title>Comparative analysis of new lytic phages for the biological control of phytopathogenic Xanthomonas spp.</title>
        <authorList>
            <person name="Domingo-Calap M.L."/>
            <person name="Bernabeu-Gimeno M."/>
            <person name="Aure C.M."/>
            <person name="Marco-Noales E."/>
            <person name="Domingo-Calap P."/>
        </authorList>
    </citation>
    <scope>NUCLEOTIDE SEQUENCE [LARGE SCALE GENOMIC DNA]</scope>
</reference>
<proteinExistence type="predicted"/>
<keyword evidence="1" id="KW-1133">Transmembrane helix</keyword>
<dbReference type="EMBL" id="ON932084">
    <property type="protein sequence ID" value="UYA99033.1"/>
    <property type="molecule type" value="Genomic_DNA"/>
</dbReference>
<protein>
    <submittedName>
        <fullName evidence="2">Uncharacterized protein</fullName>
    </submittedName>
</protein>
<keyword evidence="1" id="KW-0472">Membrane</keyword>
<sequence>MMPPRIVPGRHFRMCELDEGGDDLRAARGITLAVGLSILFWSLVVGSVVLARGCHGVPSGHSRPAAALEAA</sequence>
<organism evidence="2 3">
    <name type="scientific">Xanthomonas phage vB_Xar_IVIA-DoCa10</name>
    <dbReference type="NCBI Taxonomy" id="2975529"/>
    <lineage>
        <taxon>Viruses</taxon>
        <taxon>Duplodnaviria</taxon>
        <taxon>Heunggongvirae</taxon>
        <taxon>Uroviricota</taxon>
        <taxon>Caudoviricetes</taxon>
        <taxon>Mesyanzhinovviridae</taxon>
        <taxon>Bradleyvirinae</taxon>
        <taxon>Bosavirus</taxon>
        <taxon>Bosavirus Doca10</taxon>
    </lineage>
</organism>
<accession>A0A9X9JNI9</accession>
<name>A0A9X9JNI9_9CAUD</name>
<evidence type="ECO:0000313" key="2">
    <source>
        <dbReference type="EMBL" id="UYA99033.1"/>
    </source>
</evidence>
<keyword evidence="1" id="KW-0812">Transmembrane</keyword>
<evidence type="ECO:0000256" key="1">
    <source>
        <dbReference type="SAM" id="Phobius"/>
    </source>
</evidence>
<keyword evidence="3" id="KW-1185">Reference proteome</keyword>
<dbReference type="Proteomes" id="UP001164581">
    <property type="component" value="Segment"/>
</dbReference>
<evidence type="ECO:0000313" key="3">
    <source>
        <dbReference type="Proteomes" id="UP001164581"/>
    </source>
</evidence>
<feature type="transmembrane region" description="Helical" evidence="1">
    <location>
        <begin position="30"/>
        <end position="51"/>
    </location>
</feature>
<gene>
    <name evidence="2" type="ORF">IVIADoCa10_48</name>
</gene>